<protein>
    <recommendedName>
        <fullName evidence="1">DUF2007 domain-containing protein</fullName>
    </recommendedName>
</protein>
<dbReference type="Proteomes" id="UP000249842">
    <property type="component" value="Unassembled WGS sequence"/>
</dbReference>
<dbReference type="Pfam" id="PF09413">
    <property type="entry name" value="DUF2007"/>
    <property type="match status" value="1"/>
</dbReference>
<sequence>MIQILATTDPVRLHFLRTMLEEAEIQVFVFVRAASGPAPCRPA</sequence>
<proteinExistence type="predicted"/>
<evidence type="ECO:0000313" key="2">
    <source>
        <dbReference type="EMBL" id="RAK60468.1"/>
    </source>
</evidence>
<dbReference type="AlphaFoldDB" id="A0A328B5Z6"/>
<accession>A0A328B5Z6</accession>
<name>A0A328B5Z6_9CAUL</name>
<dbReference type="OrthoDB" id="5297170at2"/>
<comment type="caution">
    <text evidence="2">The sequence shown here is derived from an EMBL/GenBank/DDBJ whole genome shotgun (WGS) entry which is preliminary data.</text>
</comment>
<evidence type="ECO:0000313" key="3">
    <source>
        <dbReference type="Proteomes" id="UP000249842"/>
    </source>
</evidence>
<reference evidence="3" key="1">
    <citation type="submission" date="2018-05" db="EMBL/GenBank/DDBJ databases">
        <authorList>
            <person name="Li X."/>
        </authorList>
    </citation>
    <scope>NUCLEOTIDE SEQUENCE [LARGE SCALE GENOMIC DNA]</scope>
    <source>
        <strain evidence="3">HKS-05</strain>
    </source>
</reference>
<gene>
    <name evidence="2" type="ORF">DJ021_11960</name>
</gene>
<keyword evidence="3" id="KW-1185">Reference proteome</keyword>
<dbReference type="Gene3D" id="3.30.70.790">
    <property type="entry name" value="UreE, C-terminal domain"/>
    <property type="match status" value="1"/>
</dbReference>
<evidence type="ECO:0000259" key="1">
    <source>
        <dbReference type="Pfam" id="PF09413"/>
    </source>
</evidence>
<organism evidence="2 3">
    <name type="scientific">Phenylobacterium hankyongense</name>
    <dbReference type="NCBI Taxonomy" id="1813876"/>
    <lineage>
        <taxon>Bacteria</taxon>
        <taxon>Pseudomonadati</taxon>
        <taxon>Pseudomonadota</taxon>
        <taxon>Alphaproteobacteria</taxon>
        <taxon>Caulobacterales</taxon>
        <taxon>Caulobacteraceae</taxon>
        <taxon>Phenylobacterium</taxon>
    </lineage>
</organism>
<dbReference type="EMBL" id="QFYP01000001">
    <property type="protein sequence ID" value="RAK60468.1"/>
    <property type="molecule type" value="Genomic_DNA"/>
</dbReference>
<dbReference type="RefSeq" id="WP_111457761.1">
    <property type="nucleotide sequence ID" value="NZ_QFYP01000001.1"/>
</dbReference>
<feature type="domain" description="DUF2007" evidence="1">
    <location>
        <begin position="1"/>
        <end position="30"/>
    </location>
</feature>
<dbReference type="InterPro" id="IPR018551">
    <property type="entry name" value="DUF2007"/>
</dbReference>